<evidence type="ECO:0000259" key="11">
    <source>
        <dbReference type="PROSITE" id="PS50929"/>
    </source>
</evidence>
<evidence type="ECO:0000256" key="9">
    <source>
        <dbReference type="SAM" id="Phobius"/>
    </source>
</evidence>
<dbReference type="InterPro" id="IPR027417">
    <property type="entry name" value="P-loop_NTPase"/>
</dbReference>
<dbReference type="InterPro" id="IPR036640">
    <property type="entry name" value="ABC1_TM_sf"/>
</dbReference>
<proteinExistence type="predicted"/>
<feature type="transmembrane region" description="Helical" evidence="9">
    <location>
        <begin position="104"/>
        <end position="122"/>
    </location>
</feature>
<dbReference type="EMBL" id="VVIM01000006">
    <property type="protein sequence ID" value="KAB0797845.1"/>
    <property type="molecule type" value="Genomic_DNA"/>
</dbReference>
<feature type="domain" description="ABC transmembrane type-1" evidence="11">
    <location>
        <begin position="673"/>
        <end position="966"/>
    </location>
</feature>
<feature type="domain" description="ABC transmembrane type-1" evidence="11">
    <location>
        <begin position="87"/>
        <end position="371"/>
    </location>
</feature>
<keyword evidence="6" id="KW-0067">ATP-binding</keyword>
<dbReference type="Gene3D" id="1.20.1560.10">
    <property type="entry name" value="ABC transporter type 1, transmembrane domain"/>
    <property type="match status" value="4"/>
</dbReference>
<evidence type="ECO:0000256" key="7">
    <source>
        <dbReference type="ARBA" id="ARBA00022989"/>
    </source>
</evidence>
<keyword evidence="13" id="KW-1185">Reference proteome</keyword>
<dbReference type="FunFam" id="1.20.1560.10:FF:000026">
    <property type="entry name" value="Multidrug resistance-associated protein lethal(2)03659"/>
    <property type="match status" value="2"/>
</dbReference>
<dbReference type="InterPro" id="IPR050173">
    <property type="entry name" value="ABC_transporter_C-like"/>
</dbReference>
<organism evidence="12 13">
    <name type="scientific">Photinus pyralis</name>
    <name type="common">Common eastern firefly</name>
    <name type="synonym">Lampyris pyralis</name>
    <dbReference type="NCBI Taxonomy" id="7054"/>
    <lineage>
        <taxon>Eukaryota</taxon>
        <taxon>Metazoa</taxon>
        <taxon>Ecdysozoa</taxon>
        <taxon>Arthropoda</taxon>
        <taxon>Hexapoda</taxon>
        <taxon>Insecta</taxon>
        <taxon>Pterygota</taxon>
        <taxon>Neoptera</taxon>
        <taxon>Endopterygota</taxon>
        <taxon>Coleoptera</taxon>
        <taxon>Polyphaga</taxon>
        <taxon>Elateriformia</taxon>
        <taxon>Elateroidea</taxon>
        <taxon>Lampyridae</taxon>
        <taxon>Lampyrinae</taxon>
        <taxon>Photinus</taxon>
    </lineage>
</organism>
<feature type="transmembrane region" description="Helical" evidence="9">
    <location>
        <begin position="726"/>
        <end position="752"/>
    </location>
</feature>
<feature type="transmembrane region" description="Helical" evidence="9">
    <location>
        <begin position="199"/>
        <end position="224"/>
    </location>
</feature>
<evidence type="ECO:0000256" key="6">
    <source>
        <dbReference type="ARBA" id="ARBA00022840"/>
    </source>
</evidence>
<dbReference type="SUPFAM" id="SSF52540">
    <property type="entry name" value="P-loop containing nucleoside triphosphate hydrolases"/>
    <property type="match status" value="4"/>
</dbReference>
<evidence type="ECO:0000313" key="12">
    <source>
        <dbReference type="EMBL" id="KAB0797845.1"/>
    </source>
</evidence>
<dbReference type="InterPro" id="IPR011527">
    <property type="entry name" value="ABC1_TM_dom"/>
</dbReference>
<evidence type="ECO:0000259" key="10">
    <source>
        <dbReference type="PROSITE" id="PS50893"/>
    </source>
</evidence>
<dbReference type="PANTHER" id="PTHR24223">
    <property type="entry name" value="ATP-BINDING CASSETTE SUB-FAMILY C"/>
    <property type="match status" value="1"/>
</dbReference>
<feature type="transmembrane region" description="Helical" evidence="9">
    <location>
        <begin position="1935"/>
        <end position="1961"/>
    </location>
</feature>
<accession>A0A5N4AKF8</accession>
<feature type="transmembrane region" description="Helical" evidence="9">
    <location>
        <begin position="1449"/>
        <end position="1467"/>
    </location>
</feature>
<evidence type="ECO:0000256" key="5">
    <source>
        <dbReference type="ARBA" id="ARBA00022741"/>
    </source>
</evidence>
<dbReference type="FunFam" id="3.40.50.300:FF:000973">
    <property type="entry name" value="Multidrug resistance-associated protein 4"/>
    <property type="match status" value="2"/>
</dbReference>
<feature type="transmembrane region" description="Helical" evidence="9">
    <location>
        <begin position="1881"/>
        <end position="1905"/>
    </location>
</feature>
<dbReference type="Gene3D" id="3.40.50.300">
    <property type="entry name" value="P-loop containing nucleotide triphosphate hydrolases"/>
    <property type="match status" value="4"/>
</dbReference>
<keyword evidence="4" id="KW-0677">Repeat</keyword>
<feature type="transmembrane region" description="Helical" evidence="9">
    <location>
        <begin position="1425"/>
        <end position="1443"/>
    </location>
</feature>
<dbReference type="SMART" id="SM00382">
    <property type="entry name" value="AAA"/>
    <property type="match status" value="4"/>
</dbReference>
<dbReference type="InParanoid" id="A0A5N4AKF8"/>
<evidence type="ECO:0008006" key="14">
    <source>
        <dbReference type="Google" id="ProtNLM"/>
    </source>
</evidence>
<feature type="transmembrane region" description="Helical" evidence="9">
    <location>
        <begin position="2016"/>
        <end position="2044"/>
    </location>
</feature>
<reference evidence="12 13" key="1">
    <citation type="journal article" date="2018" name="Elife">
        <title>Firefly genomes illuminate parallel origins of bioluminescence in beetles.</title>
        <authorList>
            <person name="Fallon T.R."/>
            <person name="Lower S.E."/>
            <person name="Chang C.H."/>
            <person name="Bessho-Uehara M."/>
            <person name="Martin G.J."/>
            <person name="Bewick A.J."/>
            <person name="Behringer M."/>
            <person name="Debat H.J."/>
            <person name="Wong I."/>
            <person name="Day J.C."/>
            <person name="Suvorov A."/>
            <person name="Silva C.J."/>
            <person name="Stanger-Hall K.F."/>
            <person name="Hall D.W."/>
            <person name="Schmitz R.J."/>
            <person name="Nelson D.R."/>
            <person name="Lewis S.M."/>
            <person name="Shigenobu S."/>
            <person name="Bybee S.M."/>
            <person name="Larracuente A.M."/>
            <person name="Oba Y."/>
            <person name="Weng J.K."/>
        </authorList>
    </citation>
    <scope>NUCLEOTIDE SEQUENCE [LARGE SCALE GENOMIC DNA]</scope>
    <source>
        <strain evidence="12">1611_PpyrPB1</strain>
        <tissue evidence="12">Whole body</tissue>
    </source>
</reference>
<keyword evidence="5" id="KW-0547">Nucleotide-binding</keyword>
<feature type="domain" description="ABC transporter" evidence="10">
    <location>
        <begin position="403"/>
        <end position="623"/>
    </location>
</feature>
<dbReference type="PROSITE" id="PS00211">
    <property type="entry name" value="ABC_TRANSPORTER_1"/>
    <property type="match status" value="4"/>
</dbReference>
<feature type="transmembrane region" description="Helical" evidence="9">
    <location>
        <begin position="807"/>
        <end position="839"/>
    </location>
</feature>
<feature type="domain" description="ABC transporter" evidence="10">
    <location>
        <begin position="1002"/>
        <end position="1233"/>
    </location>
</feature>
<dbReference type="GO" id="GO:0140359">
    <property type="term" value="F:ABC-type transporter activity"/>
    <property type="evidence" value="ECO:0007669"/>
    <property type="project" value="InterPro"/>
</dbReference>
<protein>
    <recommendedName>
        <fullName evidence="14">Multidrug resistance-associated protein lethal(2)03659</fullName>
    </recommendedName>
</protein>
<feature type="domain" description="ABC transmembrane type-1" evidence="11">
    <location>
        <begin position="1308"/>
        <end position="1589"/>
    </location>
</feature>
<evidence type="ECO:0000256" key="1">
    <source>
        <dbReference type="ARBA" id="ARBA00004141"/>
    </source>
</evidence>
<name>A0A5N4AKF8_PHOPY</name>
<dbReference type="Pfam" id="PF00664">
    <property type="entry name" value="ABC_membrane"/>
    <property type="match status" value="4"/>
</dbReference>
<dbReference type="CDD" id="cd03250">
    <property type="entry name" value="ABCC_MRP_domain1"/>
    <property type="match status" value="2"/>
</dbReference>
<feature type="transmembrane region" description="Helical" evidence="9">
    <location>
        <begin position="313"/>
        <end position="335"/>
    </location>
</feature>
<dbReference type="InterPro" id="IPR003439">
    <property type="entry name" value="ABC_transporter-like_ATP-bd"/>
</dbReference>
<evidence type="ECO:0000256" key="3">
    <source>
        <dbReference type="ARBA" id="ARBA00022692"/>
    </source>
</evidence>
<feature type="transmembrane region" description="Helical" evidence="9">
    <location>
        <begin position="909"/>
        <end position="931"/>
    </location>
</feature>
<dbReference type="GO" id="GO:0016887">
    <property type="term" value="F:ATP hydrolysis activity"/>
    <property type="evidence" value="ECO:0007669"/>
    <property type="project" value="InterPro"/>
</dbReference>
<dbReference type="Proteomes" id="UP000327044">
    <property type="component" value="Unassembled WGS sequence"/>
</dbReference>
<evidence type="ECO:0000256" key="2">
    <source>
        <dbReference type="ARBA" id="ARBA00022448"/>
    </source>
</evidence>
<evidence type="ECO:0000313" key="13">
    <source>
        <dbReference type="Proteomes" id="UP000327044"/>
    </source>
</evidence>
<sequence>MNSARNIKRKHNPRQNANPFSAATFCYTLPTFIKGSKKPFEEDDLYQTLGEHQSETLANRVETLWKNQEKPSLAKALMSTFAFEYIALGLVLGTSELVLKPAQAVFLGRLLLYYMPTAFVELRITLFEARIYACGIALMSFLYVLIFHPLMTSLHLVGLKAKIACSSLIYRKALKLNNAAFNSTSVGQIVNLVSTDAPMFIVCAFLLHYLWIAPVQCIIVTYLMYQEVGFSSIVGVLLLFLLIPTHHLLGKVASKYRWKAASRTDDRVCYMDEIILGIKAIKIYAWEKLIKGALASLRNLEVKYIRFSMYLKAANISFDALTIPIVIYVTMIVYLSHDEIRADKVFTLMVFYNSLRGSIASVFPQSIAYRALTLVAIKRIEEFLNRPEIEMESIEGTTDLIAVRIVEGYAKWNENLTLHNVNLTVKPGTLVAVVGKVGSGKSSLLNVVLKELRLVSGKIHVNGQISYASQDAWLFSGSIRDNILFSEKTDTKRYDDVVRVCALEDDFGLFPMGDQTIVGGRGASLSGGQKARISLARAVYRDADIYLLDEPFAAVDHRVGKRIFQQCIKEFLGRKTVVLVTHQLSYLKDVDEVIVMSNGTVVSQGPFSENNNVLNCAKDQSNLNDEIVKQPRLVGGEVDITEDTNKEQTSVGSVSTTVYRKYLAASGFLNLMLVGLLFVFAQVLVSSAPYFLTHWVNMAQTVQKFANVSNSSEATPYETYSKTVYIHIYSTLTFACFVIVSLRSYLSFSLLLNSSQKLHNNMFNNLIGGTMHFFNTNSQGRILNRFSQDMAAVDTQLPNIVIDTTQLLLGALASVLLVVIANWWLIIPTLIIGIISYYLKSFCLLTARNIKRLEGVTRSPVFEHLSSSLQGLSTIRAFQAEAKLREEFDSYQDLHSCCYHLFLTTSQGFGYFLDSLCSLYIAAVTLSFVIFDNEALSGDVGLAITQSISLIGYLEWAVLQTAELENSITSVERILEYDSIEQEDKSGTEPRKSWPETGGIVFRDVSLQYSRRGAPVLKNVSFEISPTEKIGVIGRTGAGKSSIVNALLRLSYTSGTILIDNLDIKGVNLQALRSKISVIPQDPTLLSGTLRKNLDPFDEINDGAIWNALDEVNLKQFIASKPQGLCYPITQSGANLSVGQRQLICLARVILHNSKILIMDEATANIDLETDNLIQKTIREKFKNCTILTIAHRLQTVLDYDRVLVMKAGECQKYKTPTESSTKCQPLLRSYFLVRLTYFRSALHDCFSYTWPTFIKGSKVPFEEDDLYQTLSEHQSEMLANKVEAHWKNQESLTKALISAFGFEFLTLGLILAASELVLKPAQAVFLGRLLLYYMPDGDSQVTLFEARMYAGGIALMSLLYICSFHPLTVNLQLVGLKAKIACSSLIYRKALRLNSGAFNSTSVGQIVNLISTDAPMFIPSAFTLHYLWIAPVQCVIVTYLMYQEVGFSSIVGVLLLFLLIPIHHLLGKAVSKFRWKAASRTDDRVSYMDEIILGIRAIKMYAWEGLIKSALVSLRSLEVKYIRFSMYLKAANISFDALTIPIVIYVTMMVYLSYDEIRADKVFTLMIFYNSLRATMAATFPHSIAFRAVALVSLRRIEKFLNSPEIEMESIEGTTDLIAVRIVEGYAKWKEDLTLQNVNLTVKPSTLVAVIGAVGSGKSSLLSVMLKELRLVSGKIHVNGQISYASQDAWLFSGSIRDNILFGEKMDTKRYDEVMRVCALEDDFGLFPMGDQTMVGGRGASLSGGQKARINLARAVYRDADIYLLDEPFAAVDARVGKQIFQDCIKGFLNGKTVLLVTHQLKYVTEVDEVIAVSNGTVISQGSVSQNEVQGQENFTEDTGKQHEQSQWMGRELDDITKEQKSIGSVSNTVYRKYLTANGFINLVLVVILFIIAQVLMSSAPYFLTHWVNTAQMERTRNSSHVSPYEMYSKTTYMYIYSAITTASIVIVSWRSYSFFSLLLKSSQKLHNNMFNKVIGGTMHFFNTNSQGRIINRFSQDIAAVDTQLPNIVIDTTQLLLAALAAVILVTVVNYWLVIPTVIISIISYCLKRFCLLTTRNVKRLEGVTRSPVFEHLSASLQGLSTIRAFQAETNLREEFYSHQDLHSCCYHLFVTTSQGFGYFLDCFCSIYIAIVTLSFVISDNEALSGDVGLAITQSISLMGYLQWAVLQTAELENNMTSVERILEYDAIEQEDSSGEEPRKTWPESGRILFQAVSLKYSLHGAHILKNLSFEIIPKEKIGVIGRTGAGKSSIVNALLRLSYTSGNILIDNVDIKTVSLQTLRSKISVIPQDPTLFSGALRKNLDPFEEYDDDTIWNALEEVGLKNFIASQPQGLFHVIVQGGTNISVGQRQLICLSRAILRNNNILIMDEATANVDLETDNLIQRTIRRKFENCTVLTIAHRLQTLLDSDRVLVMNSGEVIEFDKPSVLRENTNGYFYKVVQKMNLG</sequence>
<feature type="transmembrane region" description="Helical" evidence="9">
    <location>
        <begin position="1296"/>
        <end position="1319"/>
    </location>
</feature>
<dbReference type="GO" id="GO:0016020">
    <property type="term" value="C:membrane"/>
    <property type="evidence" value="ECO:0007669"/>
    <property type="project" value="UniProtKB-SubCell"/>
</dbReference>
<keyword evidence="3 9" id="KW-0812">Transmembrane</keyword>
<dbReference type="FunFam" id="3.40.50.300:FF:000163">
    <property type="entry name" value="Multidrug resistance-associated protein member 4"/>
    <property type="match status" value="2"/>
</dbReference>
<dbReference type="InterPro" id="IPR003593">
    <property type="entry name" value="AAA+_ATPase"/>
</dbReference>
<dbReference type="PANTHER" id="PTHR24223:SF324">
    <property type="entry name" value="LD17001P"/>
    <property type="match status" value="1"/>
</dbReference>
<feature type="transmembrane region" description="Helical" evidence="9">
    <location>
        <begin position="355"/>
        <end position="377"/>
    </location>
</feature>
<dbReference type="FunFam" id="1.20.1560.10:FF:000014">
    <property type="entry name" value="Multidrug resistance-associated protein member 4"/>
    <property type="match status" value="2"/>
</dbReference>
<dbReference type="PROSITE" id="PS50929">
    <property type="entry name" value="ABC_TM1F"/>
    <property type="match status" value="4"/>
</dbReference>
<gene>
    <name evidence="12" type="ORF">PPYR_08838</name>
</gene>
<keyword evidence="8 9" id="KW-0472">Membrane</keyword>
<evidence type="ECO:0000256" key="8">
    <source>
        <dbReference type="ARBA" id="ARBA00023136"/>
    </source>
</evidence>
<feature type="domain" description="ABC transmembrane type-1" evidence="11">
    <location>
        <begin position="1885"/>
        <end position="2175"/>
    </location>
</feature>
<dbReference type="PROSITE" id="PS50893">
    <property type="entry name" value="ABC_TRANSPORTER_2"/>
    <property type="match status" value="4"/>
</dbReference>
<keyword evidence="7 9" id="KW-1133">Transmembrane helix</keyword>
<comment type="subcellular location">
    <subcellularLocation>
        <location evidence="1">Membrane</location>
        <topology evidence="1">Multi-pass membrane protein</topology>
    </subcellularLocation>
</comment>
<dbReference type="GO" id="GO:0005524">
    <property type="term" value="F:ATP binding"/>
    <property type="evidence" value="ECO:0007669"/>
    <property type="project" value="UniProtKB-KW"/>
</dbReference>
<dbReference type="Pfam" id="PF00005">
    <property type="entry name" value="ABC_tran"/>
    <property type="match status" value="4"/>
</dbReference>
<feature type="transmembrane region" description="Helical" evidence="9">
    <location>
        <begin position="668"/>
        <end position="692"/>
    </location>
</feature>
<feature type="domain" description="ABC transporter" evidence="10">
    <location>
        <begin position="2211"/>
        <end position="2442"/>
    </location>
</feature>
<feature type="transmembrane region" description="Helical" evidence="9">
    <location>
        <begin position="1534"/>
        <end position="1555"/>
    </location>
</feature>
<dbReference type="InterPro" id="IPR017871">
    <property type="entry name" value="ABC_transporter-like_CS"/>
</dbReference>
<feature type="transmembrane region" description="Helical" evidence="9">
    <location>
        <begin position="230"/>
        <end position="249"/>
    </location>
</feature>
<evidence type="ECO:0000256" key="4">
    <source>
        <dbReference type="ARBA" id="ARBA00022737"/>
    </source>
</evidence>
<keyword evidence="2" id="KW-0813">Transport</keyword>
<dbReference type="CDD" id="cd03244">
    <property type="entry name" value="ABCC_MRP_domain2"/>
    <property type="match status" value="2"/>
</dbReference>
<feature type="transmembrane region" description="Helical" evidence="9">
    <location>
        <begin position="1349"/>
        <end position="1370"/>
    </location>
</feature>
<feature type="domain" description="ABC transporter" evidence="10">
    <location>
        <begin position="1621"/>
        <end position="1841"/>
    </location>
</feature>
<feature type="transmembrane region" description="Helical" evidence="9">
    <location>
        <begin position="1575"/>
        <end position="1595"/>
    </location>
</feature>
<comment type="caution">
    <text evidence="12">The sequence shown here is derived from an EMBL/GenBank/DDBJ whole genome shotgun (WGS) entry which is preliminary data.</text>
</comment>
<dbReference type="SUPFAM" id="SSF90123">
    <property type="entry name" value="ABC transporter transmembrane region"/>
    <property type="match status" value="4"/>
</dbReference>